<keyword evidence="3" id="KW-1185">Reference proteome</keyword>
<sequence>MKKTVLAFIEAINEQNVPRIIQMMAEDFYFIDTYGHKENKEQMKTGWQGYFNWFPDYVIEVEEYIEAEKCSIIIGKASASYKGKKSRYWQIPACWKVAVKNNQIQRWQVFCDSKKQLDSMQTPIFENEQKGE</sequence>
<evidence type="ECO:0000259" key="1">
    <source>
        <dbReference type="Pfam" id="PF12680"/>
    </source>
</evidence>
<dbReference type="RefSeq" id="WP_339101761.1">
    <property type="nucleotide sequence ID" value="NZ_CP147247.1"/>
</dbReference>
<evidence type="ECO:0000313" key="2">
    <source>
        <dbReference type="EMBL" id="WYJ91816.1"/>
    </source>
</evidence>
<dbReference type="EMBL" id="CP147247">
    <property type="protein sequence ID" value="WYJ91816.1"/>
    <property type="molecule type" value="Genomic_DNA"/>
</dbReference>
<reference evidence="2" key="2">
    <citation type="submission" date="2024-03" db="EMBL/GenBank/DDBJ databases">
        <title>The Genome Sequence of Enterococcus sp. DIV0242b.</title>
        <authorList>
            <consortium name="The Broad Institute Genomics Platform"/>
            <consortium name="The Broad Institute Microbial Omics Core"/>
            <consortium name="The Broad Institute Genomic Center for Infectious Diseases"/>
            <person name="Earl A."/>
            <person name="Manson A."/>
            <person name="Gilmore M."/>
            <person name="Schwartman J."/>
            <person name="Shea T."/>
            <person name="Abouelleil A."/>
            <person name="Cao P."/>
            <person name="Chapman S."/>
            <person name="Cusick C."/>
            <person name="Young S."/>
            <person name="Neafsey D."/>
            <person name="Nusbaum C."/>
            <person name="Birren B."/>
        </authorList>
    </citation>
    <scope>NUCLEOTIDE SEQUENCE</scope>
    <source>
        <strain evidence="2">9E7_DIV0242</strain>
    </source>
</reference>
<dbReference type="AlphaFoldDB" id="A0AAQ3VXG3"/>
<name>A0AAQ3VXG3_9ENTE</name>
<dbReference type="Proteomes" id="UP000195141">
    <property type="component" value="Chromosome"/>
</dbReference>
<accession>A0AAQ3VXG3</accession>
<feature type="domain" description="SnoaL-like" evidence="1">
    <location>
        <begin position="5"/>
        <end position="106"/>
    </location>
</feature>
<dbReference type="SUPFAM" id="SSF54427">
    <property type="entry name" value="NTF2-like"/>
    <property type="match status" value="1"/>
</dbReference>
<evidence type="ECO:0000313" key="3">
    <source>
        <dbReference type="Proteomes" id="UP000195141"/>
    </source>
</evidence>
<organism evidence="2 3">
    <name type="scientific">Candidatus Enterococcus clewellii</name>
    <dbReference type="NCBI Taxonomy" id="1834193"/>
    <lineage>
        <taxon>Bacteria</taxon>
        <taxon>Bacillati</taxon>
        <taxon>Bacillota</taxon>
        <taxon>Bacilli</taxon>
        <taxon>Lactobacillales</taxon>
        <taxon>Enterococcaceae</taxon>
        <taxon>Enterococcus</taxon>
    </lineage>
</organism>
<dbReference type="InterPro" id="IPR032710">
    <property type="entry name" value="NTF2-like_dom_sf"/>
</dbReference>
<dbReference type="Pfam" id="PF12680">
    <property type="entry name" value="SnoaL_2"/>
    <property type="match status" value="1"/>
</dbReference>
<proteinExistence type="predicted"/>
<protein>
    <recommendedName>
        <fullName evidence="1">SnoaL-like domain-containing protein</fullName>
    </recommendedName>
</protein>
<dbReference type="InterPro" id="IPR037401">
    <property type="entry name" value="SnoaL-like"/>
</dbReference>
<dbReference type="Gene3D" id="3.10.450.50">
    <property type="match status" value="1"/>
</dbReference>
<reference evidence="2" key="1">
    <citation type="submission" date="2017-05" db="EMBL/GenBank/DDBJ databases">
        <authorList>
            <consortium name="The Broad Institute Genomics Platform"/>
            <consortium name="The Broad Institute Genomic Center for Infectious Diseases"/>
            <person name="Earl A."/>
            <person name="Manson A."/>
            <person name="Schwartman J."/>
            <person name="Gilmore M."/>
            <person name="Abouelleil A."/>
            <person name="Cao P."/>
            <person name="Chapman S."/>
            <person name="Cusick C."/>
            <person name="Shea T."/>
            <person name="Young S."/>
            <person name="Neafsey D."/>
            <person name="Nusbaum C."/>
            <person name="Birren B."/>
        </authorList>
    </citation>
    <scope>NUCLEOTIDE SEQUENCE</scope>
    <source>
        <strain evidence="2">9E7_DIV0242</strain>
    </source>
</reference>
<gene>
    <name evidence="2" type="ORF">A5888_003584</name>
</gene>